<evidence type="ECO:0000259" key="1">
    <source>
        <dbReference type="PROSITE" id="PS51412"/>
    </source>
</evidence>
<protein>
    <recommendedName>
        <fullName evidence="1">MACPF domain-containing protein</fullName>
    </recommendedName>
</protein>
<dbReference type="InterPro" id="IPR020864">
    <property type="entry name" value="MACPF"/>
</dbReference>
<organism evidence="2 3">
    <name type="scientific">Diversispora epigaea</name>
    <dbReference type="NCBI Taxonomy" id="1348612"/>
    <lineage>
        <taxon>Eukaryota</taxon>
        <taxon>Fungi</taxon>
        <taxon>Fungi incertae sedis</taxon>
        <taxon>Mucoromycota</taxon>
        <taxon>Glomeromycotina</taxon>
        <taxon>Glomeromycetes</taxon>
        <taxon>Diversisporales</taxon>
        <taxon>Diversisporaceae</taxon>
        <taxon>Diversispora</taxon>
    </lineage>
</organism>
<comment type="caution">
    <text evidence="2">The sequence shown here is derived from an EMBL/GenBank/DDBJ whole genome shotgun (WGS) entry which is preliminary data.</text>
</comment>
<dbReference type="Pfam" id="PF01823">
    <property type="entry name" value="MACPF"/>
    <property type="match status" value="1"/>
</dbReference>
<evidence type="ECO:0000313" key="3">
    <source>
        <dbReference type="Proteomes" id="UP000266861"/>
    </source>
</evidence>
<dbReference type="PROSITE" id="PS51412">
    <property type="entry name" value="MACPF_2"/>
    <property type="match status" value="1"/>
</dbReference>
<dbReference type="OrthoDB" id="2791787at2759"/>
<dbReference type="STRING" id="1348612.A0A397G4Z9"/>
<dbReference type="AlphaFoldDB" id="A0A397G4Z9"/>
<dbReference type="EMBL" id="PQFF01000563">
    <property type="protein sequence ID" value="RHZ44934.1"/>
    <property type="molecule type" value="Genomic_DNA"/>
</dbReference>
<reference evidence="2 3" key="1">
    <citation type="submission" date="2018-08" db="EMBL/GenBank/DDBJ databases">
        <title>Genome and evolution of the arbuscular mycorrhizal fungus Diversispora epigaea (formerly Glomus versiforme) and its bacterial endosymbionts.</title>
        <authorList>
            <person name="Sun X."/>
            <person name="Fei Z."/>
            <person name="Harrison M."/>
        </authorList>
    </citation>
    <scope>NUCLEOTIDE SEQUENCE [LARGE SCALE GENOMIC DNA]</scope>
    <source>
        <strain evidence="2 3">IT104</strain>
    </source>
</reference>
<accession>A0A397G4Z9</accession>
<feature type="domain" description="MACPF" evidence="1">
    <location>
        <begin position="1"/>
        <end position="305"/>
    </location>
</feature>
<gene>
    <name evidence="2" type="ORF">Glove_707g34</name>
</gene>
<dbReference type="Proteomes" id="UP000266861">
    <property type="component" value="Unassembled WGS sequence"/>
</dbReference>
<evidence type="ECO:0000313" key="2">
    <source>
        <dbReference type="EMBL" id="RHZ44934.1"/>
    </source>
</evidence>
<sequence length="486" mass="55401">MSWISGLEELGSGYDCLNGQYAQSESCTENLFDWNNIPTYERKLNGQTYIIPSIVSFYPKVSVEYVTVTGKSLDEYHQEISKSLNIEVGFMGFTGSIESEFGEIVDYSTFRKFSRIQYDYSSHLLHLTSSPLMLRKCLRPEIRSEINDPTIDPETIFQRYGTHFVHSLKMGGRIVLSICTNKLTHNSGTDLKLVAKATAQEIFNGKISGEYKEEVKKLRQNSDLNLIGCGGDISALGNDMMHPNLSAWVETVPNNPVFISFDRSDSLSFIGDLVEDEIRKKQFTNAWLAYFNTHRRKFKSFDPPYLEYTTVSLISATGILGFKPVISEGSKWKWLAVTYPEEDKKYGILVREKPYAQGLLRPIVKKIFLGSSSFFLPHQPLTDDPDNFVSLGGFHEYKIYDRYPVDIQNLVGVHRSLCVHGEPDKPMIYYLDDDKPIYTNSWYIAPQEGTLDLATITCSNNSTPRYESIWLLQTVFIEYVNSVAKL</sequence>
<proteinExistence type="predicted"/>
<keyword evidence="3" id="KW-1185">Reference proteome</keyword>
<name>A0A397G4Z9_9GLOM</name>